<dbReference type="PANTHER" id="PTHR30055:SF234">
    <property type="entry name" value="HTH-TYPE TRANSCRIPTIONAL REGULATOR BETI"/>
    <property type="match status" value="1"/>
</dbReference>
<keyword evidence="3" id="KW-0804">Transcription</keyword>
<evidence type="ECO:0000256" key="5">
    <source>
        <dbReference type="SAM" id="MobiDB-lite"/>
    </source>
</evidence>
<dbReference type="Proteomes" id="UP000595046">
    <property type="component" value="Chromosome"/>
</dbReference>
<dbReference type="PROSITE" id="PS50977">
    <property type="entry name" value="HTH_TETR_2"/>
    <property type="match status" value="1"/>
</dbReference>
<feature type="compositionally biased region" description="Low complexity" evidence="5">
    <location>
        <begin position="1"/>
        <end position="40"/>
    </location>
</feature>
<dbReference type="InterPro" id="IPR009057">
    <property type="entry name" value="Homeodomain-like_sf"/>
</dbReference>
<dbReference type="InterPro" id="IPR036271">
    <property type="entry name" value="Tet_transcr_reg_TetR-rel_C_sf"/>
</dbReference>
<sequence>MAAGSSSSSGSATDSVPGSVTGSARGAGTGADADAVSGSGTPLRADALRNRRKILAAAKEMFAVRGPDVPMEDVARRAAVGVATLYRRFPDRETLIRAVARDTFARVLEESRAAVAEEPGAWEALVRMLRSSRELQLSVQLAVHSQLARDTIRDDPGTGRFRDELLGVLDRVVKAAQEEGTLRGDIGTGDVAALLSLLLRRTPDPPDGSAGVAAERAMGLMLDGLRARPGNTSLPGDPLSVGDFDEQEKRNLRR</sequence>
<dbReference type="InterPro" id="IPR001647">
    <property type="entry name" value="HTH_TetR"/>
</dbReference>
<dbReference type="InterPro" id="IPR050109">
    <property type="entry name" value="HTH-type_TetR-like_transc_reg"/>
</dbReference>
<dbReference type="EMBL" id="CP048882">
    <property type="protein sequence ID" value="QPP08291.1"/>
    <property type="molecule type" value="Genomic_DNA"/>
</dbReference>
<feature type="region of interest" description="Disordered" evidence="5">
    <location>
        <begin position="226"/>
        <end position="254"/>
    </location>
</feature>
<organism evidence="7 8">
    <name type="scientific">Streptomyces bathyalis</name>
    <dbReference type="NCBI Taxonomy" id="2710756"/>
    <lineage>
        <taxon>Bacteria</taxon>
        <taxon>Bacillati</taxon>
        <taxon>Actinomycetota</taxon>
        <taxon>Actinomycetes</taxon>
        <taxon>Kitasatosporales</taxon>
        <taxon>Streptomycetaceae</taxon>
        <taxon>Streptomyces</taxon>
    </lineage>
</organism>
<keyword evidence="2 4" id="KW-0238">DNA-binding</keyword>
<dbReference type="GO" id="GO:0000976">
    <property type="term" value="F:transcription cis-regulatory region binding"/>
    <property type="evidence" value="ECO:0007669"/>
    <property type="project" value="TreeGrafter"/>
</dbReference>
<reference evidence="8" key="1">
    <citation type="submission" date="2020-02" db="EMBL/GenBank/DDBJ databases">
        <title>Streptomyces sp. ASO4wet.</title>
        <authorList>
            <person name="Risdian C."/>
            <person name="Landwehr W."/>
            <person name="Schupp P."/>
            <person name="Wink J."/>
        </authorList>
    </citation>
    <scope>NUCLEOTIDE SEQUENCE [LARGE SCALE GENOMIC DNA]</scope>
    <source>
        <strain evidence="8">ASO4wet</strain>
    </source>
</reference>
<dbReference type="InterPro" id="IPR049445">
    <property type="entry name" value="TetR_SbtR-like_C"/>
</dbReference>
<feature type="region of interest" description="Disordered" evidence="5">
    <location>
        <begin position="1"/>
        <end position="44"/>
    </location>
</feature>
<evidence type="ECO:0000256" key="2">
    <source>
        <dbReference type="ARBA" id="ARBA00023125"/>
    </source>
</evidence>
<dbReference type="Gene3D" id="1.10.357.10">
    <property type="entry name" value="Tetracycline Repressor, domain 2"/>
    <property type="match status" value="1"/>
</dbReference>
<dbReference type="AlphaFoldDB" id="A0A7T1WT72"/>
<keyword evidence="1" id="KW-0805">Transcription regulation</keyword>
<gene>
    <name evidence="7" type="ORF">G4Z16_19950</name>
</gene>
<dbReference type="Pfam" id="PF21597">
    <property type="entry name" value="TetR_C_43"/>
    <property type="match status" value="1"/>
</dbReference>
<evidence type="ECO:0000259" key="6">
    <source>
        <dbReference type="PROSITE" id="PS50977"/>
    </source>
</evidence>
<evidence type="ECO:0000256" key="4">
    <source>
        <dbReference type="PROSITE-ProRule" id="PRU00335"/>
    </source>
</evidence>
<dbReference type="KEGG" id="sbat:G4Z16_19950"/>
<dbReference type="GO" id="GO:0003700">
    <property type="term" value="F:DNA-binding transcription factor activity"/>
    <property type="evidence" value="ECO:0007669"/>
    <property type="project" value="TreeGrafter"/>
</dbReference>
<feature type="domain" description="HTH tetR-type" evidence="6">
    <location>
        <begin position="48"/>
        <end position="107"/>
    </location>
</feature>
<feature type="DNA-binding region" description="H-T-H motif" evidence="4">
    <location>
        <begin position="70"/>
        <end position="89"/>
    </location>
</feature>
<dbReference type="PRINTS" id="PR00455">
    <property type="entry name" value="HTHTETR"/>
</dbReference>
<evidence type="ECO:0000256" key="3">
    <source>
        <dbReference type="ARBA" id="ARBA00023163"/>
    </source>
</evidence>
<evidence type="ECO:0000313" key="7">
    <source>
        <dbReference type="EMBL" id="QPP08291.1"/>
    </source>
</evidence>
<dbReference type="SUPFAM" id="SSF46689">
    <property type="entry name" value="Homeodomain-like"/>
    <property type="match status" value="1"/>
</dbReference>
<evidence type="ECO:0000313" key="8">
    <source>
        <dbReference type="Proteomes" id="UP000595046"/>
    </source>
</evidence>
<dbReference type="PANTHER" id="PTHR30055">
    <property type="entry name" value="HTH-TYPE TRANSCRIPTIONAL REGULATOR RUTR"/>
    <property type="match status" value="1"/>
</dbReference>
<dbReference type="Pfam" id="PF00440">
    <property type="entry name" value="TetR_N"/>
    <property type="match status" value="1"/>
</dbReference>
<keyword evidence="8" id="KW-1185">Reference proteome</keyword>
<proteinExistence type="predicted"/>
<accession>A0A7T1WT72</accession>
<evidence type="ECO:0000256" key="1">
    <source>
        <dbReference type="ARBA" id="ARBA00023015"/>
    </source>
</evidence>
<name>A0A7T1WT72_9ACTN</name>
<dbReference type="SUPFAM" id="SSF48498">
    <property type="entry name" value="Tetracyclin repressor-like, C-terminal domain"/>
    <property type="match status" value="1"/>
</dbReference>
<protein>
    <submittedName>
        <fullName evidence="7">TetR/AcrR family transcriptional regulator</fullName>
    </submittedName>
</protein>